<gene>
    <name evidence="1" type="ORF">NCGR_LOCUS4531</name>
</gene>
<protein>
    <submittedName>
        <fullName evidence="1">Uncharacterized protein</fullName>
    </submittedName>
</protein>
<dbReference type="InterPro" id="IPR012871">
    <property type="entry name" value="DUF1668_ORYSA"/>
</dbReference>
<accession>A0A811MGU8</accession>
<dbReference type="AlphaFoldDB" id="A0A811MGU8"/>
<dbReference type="EMBL" id="CAJGYO010000001">
    <property type="protein sequence ID" value="CAD6206904.1"/>
    <property type="molecule type" value="Genomic_DNA"/>
</dbReference>
<dbReference type="OrthoDB" id="686677at2759"/>
<name>A0A811MGU8_9POAL</name>
<proteinExistence type="predicted"/>
<dbReference type="PANTHER" id="PTHR33085">
    <property type="entry name" value="OS12G0113100 PROTEIN-RELATED"/>
    <property type="match status" value="1"/>
</dbReference>
<evidence type="ECO:0000313" key="1">
    <source>
        <dbReference type="EMBL" id="CAD6206904.1"/>
    </source>
</evidence>
<evidence type="ECO:0000313" key="2">
    <source>
        <dbReference type="Proteomes" id="UP000604825"/>
    </source>
</evidence>
<comment type="caution">
    <text evidence="1">The sequence shown here is derived from an EMBL/GenBank/DDBJ whole genome shotgun (WGS) entry which is preliminary data.</text>
</comment>
<dbReference type="Pfam" id="PF07893">
    <property type="entry name" value="DUF1668"/>
    <property type="match status" value="1"/>
</dbReference>
<reference evidence="1" key="1">
    <citation type="submission" date="2020-10" db="EMBL/GenBank/DDBJ databases">
        <authorList>
            <person name="Han B."/>
            <person name="Lu T."/>
            <person name="Zhao Q."/>
            <person name="Huang X."/>
            <person name="Zhao Y."/>
        </authorList>
    </citation>
    <scope>NUCLEOTIDE SEQUENCE</scope>
</reference>
<dbReference type="PANTHER" id="PTHR33085:SF64">
    <property type="entry name" value="OS09G0555900 PROTEIN"/>
    <property type="match status" value="1"/>
</dbReference>
<keyword evidence="2" id="KW-1185">Reference proteome</keyword>
<sequence>MGTRLWISVWERGTFSLDLFSGACAWRVEGSWQLPLLSHCAFFVEELGCAVGLVPSYDSSHCHQVCAIDVVEAQKEHRPPVVRYVWKSPTEHGNGVPDGEMMNLTYLGNGTFCMARLQVRPNYGDNMPKLQVW</sequence>
<organism evidence="1 2">
    <name type="scientific">Miscanthus lutarioriparius</name>
    <dbReference type="NCBI Taxonomy" id="422564"/>
    <lineage>
        <taxon>Eukaryota</taxon>
        <taxon>Viridiplantae</taxon>
        <taxon>Streptophyta</taxon>
        <taxon>Embryophyta</taxon>
        <taxon>Tracheophyta</taxon>
        <taxon>Spermatophyta</taxon>
        <taxon>Magnoliopsida</taxon>
        <taxon>Liliopsida</taxon>
        <taxon>Poales</taxon>
        <taxon>Poaceae</taxon>
        <taxon>PACMAD clade</taxon>
        <taxon>Panicoideae</taxon>
        <taxon>Andropogonodae</taxon>
        <taxon>Andropogoneae</taxon>
        <taxon>Saccharinae</taxon>
        <taxon>Miscanthus</taxon>
    </lineage>
</organism>
<dbReference type="Proteomes" id="UP000604825">
    <property type="component" value="Unassembled WGS sequence"/>
</dbReference>